<dbReference type="SUPFAM" id="SSF57184">
    <property type="entry name" value="Growth factor receptor domain"/>
    <property type="match status" value="1"/>
</dbReference>
<comment type="caution">
    <text evidence="7">The sequence shown here is derived from an EMBL/GenBank/DDBJ whole genome shotgun (WGS) entry which is preliminary data.</text>
</comment>
<reference evidence="7 8" key="1">
    <citation type="submission" date="2020-04" db="EMBL/GenBank/DDBJ databases">
        <authorList>
            <person name="Alioto T."/>
            <person name="Alioto T."/>
            <person name="Gomez Garrido J."/>
        </authorList>
    </citation>
    <scope>NUCLEOTIDE SEQUENCE [LARGE SCALE GENOMIC DNA]</scope>
</reference>
<evidence type="ECO:0000313" key="7">
    <source>
        <dbReference type="EMBL" id="CAB3367857.1"/>
    </source>
</evidence>
<dbReference type="Pfam" id="PF23334">
    <property type="entry name" value="VWC2L_2nd"/>
    <property type="match status" value="3"/>
</dbReference>
<dbReference type="PROSITE" id="PS01208">
    <property type="entry name" value="VWFC_1"/>
    <property type="match status" value="3"/>
</dbReference>
<dbReference type="AlphaFoldDB" id="A0A8S1CEU4"/>
<evidence type="ECO:0000259" key="4">
    <source>
        <dbReference type="PROSITE" id="PS50184"/>
    </source>
</evidence>
<evidence type="ECO:0000313" key="8">
    <source>
        <dbReference type="Proteomes" id="UP000494165"/>
    </source>
</evidence>
<dbReference type="PANTHER" id="PTHR46439:SF1">
    <property type="entry name" value="CYSTEINE-RICH MOTOR NEURON 1 PROTEIN"/>
    <property type="match status" value="1"/>
</dbReference>
<accession>A0A8S1CEU4</accession>
<evidence type="ECO:0000256" key="3">
    <source>
        <dbReference type="SAM" id="Phobius"/>
    </source>
</evidence>
<dbReference type="SMART" id="SM00214">
    <property type="entry name" value="VWC"/>
    <property type="match status" value="5"/>
</dbReference>
<dbReference type="Gene3D" id="4.10.40.20">
    <property type="match status" value="1"/>
</dbReference>
<keyword evidence="3" id="KW-0812">Transmembrane</keyword>
<dbReference type="PROSITE" id="PS00222">
    <property type="entry name" value="IGFBP_N_1"/>
    <property type="match status" value="1"/>
</dbReference>
<dbReference type="GO" id="GO:0004867">
    <property type="term" value="F:serine-type endopeptidase inhibitor activity"/>
    <property type="evidence" value="ECO:0007669"/>
    <property type="project" value="InterPro"/>
</dbReference>
<dbReference type="SUPFAM" id="SSF57603">
    <property type="entry name" value="FnI-like domain"/>
    <property type="match status" value="5"/>
</dbReference>
<dbReference type="Pfam" id="PF00219">
    <property type="entry name" value="IGFBP"/>
    <property type="match status" value="1"/>
</dbReference>
<keyword evidence="3" id="KW-1133">Transmembrane helix</keyword>
<evidence type="ECO:0000256" key="2">
    <source>
        <dbReference type="SAM" id="Coils"/>
    </source>
</evidence>
<dbReference type="InterPro" id="IPR009030">
    <property type="entry name" value="Growth_fac_rcpt_cys_sf"/>
</dbReference>
<feature type="domain" description="VWFC" evidence="4">
    <location>
        <begin position="947"/>
        <end position="1006"/>
    </location>
</feature>
<keyword evidence="3" id="KW-0472">Membrane</keyword>
<feature type="domain" description="VWFC" evidence="4">
    <location>
        <begin position="744"/>
        <end position="801"/>
    </location>
</feature>
<dbReference type="InterPro" id="IPR001007">
    <property type="entry name" value="VWF_dom"/>
</dbReference>
<dbReference type="InterPro" id="IPR017891">
    <property type="entry name" value="Insulin_GF-bd_Cys-rich_CS"/>
</dbReference>
<proteinExistence type="predicted"/>
<feature type="transmembrane region" description="Helical" evidence="3">
    <location>
        <begin position="1146"/>
        <end position="1169"/>
    </location>
</feature>
<dbReference type="OrthoDB" id="5976811at2759"/>
<dbReference type="Gene3D" id="6.20.200.20">
    <property type="match status" value="4"/>
</dbReference>
<feature type="domain" description="VWFC" evidence="4">
    <location>
        <begin position="884"/>
        <end position="939"/>
    </location>
</feature>
<dbReference type="PANTHER" id="PTHR46439">
    <property type="entry name" value="CYSTEINE-RICH MOTOR NEURON 1 PROTEIN"/>
    <property type="match status" value="1"/>
</dbReference>
<feature type="domain" description="Antistasin-like" evidence="5">
    <location>
        <begin position="810"/>
        <end position="836"/>
    </location>
</feature>
<dbReference type="Pfam" id="PF00093">
    <property type="entry name" value="VWC"/>
    <property type="match status" value="1"/>
</dbReference>
<feature type="domain" description="VWFC" evidence="4">
    <location>
        <begin position="1076"/>
        <end position="1135"/>
    </location>
</feature>
<evidence type="ECO:0000259" key="6">
    <source>
        <dbReference type="PROSITE" id="PS51323"/>
    </source>
</evidence>
<gene>
    <name evidence="7" type="ORF">CLODIP_2_CD04108</name>
</gene>
<evidence type="ECO:0000259" key="5">
    <source>
        <dbReference type="PROSITE" id="PS51252"/>
    </source>
</evidence>
<evidence type="ECO:0000256" key="1">
    <source>
        <dbReference type="ARBA" id="ARBA00023157"/>
    </source>
</evidence>
<dbReference type="EMBL" id="CADEPI010000034">
    <property type="protein sequence ID" value="CAB3367857.1"/>
    <property type="molecule type" value="Genomic_DNA"/>
</dbReference>
<dbReference type="Proteomes" id="UP000494165">
    <property type="component" value="Unassembled WGS sequence"/>
</dbReference>
<feature type="domain" description="VWFC" evidence="4">
    <location>
        <begin position="1027"/>
        <end position="1072"/>
    </location>
</feature>
<evidence type="ECO:0008006" key="9">
    <source>
        <dbReference type="Google" id="ProtNLM"/>
    </source>
</evidence>
<dbReference type="InterPro" id="IPR004094">
    <property type="entry name" value="Antistasin-like"/>
</dbReference>
<dbReference type="PROSITE" id="PS51252">
    <property type="entry name" value="ANTISTASIN"/>
    <property type="match status" value="1"/>
</dbReference>
<sequence length="1228" mass="135539">MEAVRLEIELNLLQIKEARTVDSLRAVLEEILSLEHQENKRILSVDLSPSLKEKVEALHSACLNCIGMQRELLEEEKSLSEFQISQLQGAKDHCFEDKNATKARLVSLKNQLQIATHFNKSLENTWKDAVRSLSSVKCGIINLDASACACEKLTRSYLNQRLKEKAADMARLQKNRSHLEQQKRHLSIDTNVETEIKSPTLRALQEIAKNTTEKQQLKLQCRNLAERKQAKLERLERARDELQKLKHNKGTKPSEEALEKFDKEIIALEARNLSLQQLVDKNGGYIQKMKDEIIQLEFQISSENEAMQKAESARESELQFLLDEIAAAEKEQILLKDQNAALKAKIEKISLDENRTDAKKLADKKAMLNDELKEMQARVEKKDGSNQTRAANIKELQQKIAELEREINESTALREKVMTKYRSEMENLQAEIAALESDLKSLSEVSITTEKSMEESKENLTLLEAVLAGKKKTQAKLQQQLDAVKKENELAVDTLKLFEESKQAEEQAKKEQAARDAKLQKKRCNRESSLVATVLRGLRACKSPQALAGVAAWRRRREEAKELAGCGEERARHEETSRTQRFSQRCPNKSPGDLFSWPRDSCKAYLRDRELNSPGECEPLTEADCPRGSALVWDPCGCCRVCARLENEPCGGPDGFFGTCARGLQCVAVNVKLDGVCKRPPERKSGCGSRARERTGCNIVEGKCACGSSTICPGDLPPFTFENLAECEINLKSSSVGGGVWPGEGCQTATGESMAHGDHWWSEDRCMDCHCKHGQVECSAARCASCINPHYLPGNCCPVCNDIDIHLPHCELLKGCTLKCRHGLKKDKDDCFTCECQKIDGEGCPLLCPETGFLLDAKGFQLCECANNSHSSAPPPFHTNLGPRPCVDGLLLRLDGDQWYDGCRECVCRNGTHLCSLLGCPRCPGASYSLPGECCPRCNGSASEGPAACQSADGAVYPVGERWKLDECAWCECGEGGQVLCGQEPCPPAACEAPVPLADGCCPRCAAVAHRPPPTATDACPAHRTEGESWRDGACTSCLCVKGVTACYEQKCPPPACPLPVSISGRCCPLCTNVSNSCVSDNNTYMPGDRWTRRGCEKCECKEEGQVVCSLSPECAPLNCQNSIIVPEKCCPTCPSELEGTSNYTAVWIVLGTLSVLAAMATGVACMVWRGGKWAYLQSWCCNSKVSNMKSPSPTLFYSPVKHLEPVDHNGTPGEYMQVNTEHDSSHV</sequence>
<feature type="domain" description="IGFBP N-terminal" evidence="6">
    <location>
        <begin position="598"/>
        <end position="680"/>
    </location>
</feature>
<dbReference type="GO" id="GO:0005886">
    <property type="term" value="C:plasma membrane"/>
    <property type="evidence" value="ECO:0007669"/>
    <property type="project" value="TreeGrafter"/>
</dbReference>
<dbReference type="PROSITE" id="PS50184">
    <property type="entry name" value="VWFC_2"/>
    <property type="match status" value="5"/>
</dbReference>
<name>A0A8S1CEU4_9INSE</name>
<keyword evidence="2" id="KW-0175">Coiled coil</keyword>
<protein>
    <recommendedName>
        <fullName evidence="9">VWFC domain-containing protein</fullName>
    </recommendedName>
</protein>
<dbReference type="InterPro" id="IPR000867">
    <property type="entry name" value="IGFBP-like"/>
</dbReference>
<keyword evidence="1" id="KW-1015">Disulfide bond</keyword>
<dbReference type="PROSITE" id="PS51323">
    <property type="entry name" value="IGFBP_N_2"/>
    <property type="match status" value="1"/>
</dbReference>
<dbReference type="GO" id="GO:0005576">
    <property type="term" value="C:extracellular region"/>
    <property type="evidence" value="ECO:0007669"/>
    <property type="project" value="InterPro"/>
</dbReference>
<dbReference type="InterPro" id="IPR052624">
    <property type="entry name" value="CRIM1"/>
</dbReference>
<organism evidence="7 8">
    <name type="scientific">Cloeon dipterum</name>
    <dbReference type="NCBI Taxonomy" id="197152"/>
    <lineage>
        <taxon>Eukaryota</taxon>
        <taxon>Metazoa</taxon>
        <taxon>Ecdysozoa</taxon>
        <taxon>Arthropoda</taxon>
        <taxon>Hexapoda</taxon>
        <taxon>Insecta</taxon>
        <taxon>Pterygota</taxon>
        <taxon>Palaeoptera</taxon>
        <taxon>Ephemeroptera</taxon>
        <taxon>Pisciforma</taxon>
        <taxon>Baetidae</taxon>
        <taxon>Cloeon</taxon>
    </lineage>
</organism>
<dbReference type="SMART" id="SM00121">
    <property type="entry name" value="IB"/>
    <property type="match status" value="1"/>
</dbReference>
<keyword evidence="8" id="KW-1185">Reference proteome</keyword>
<feature type="coiled-coil region" evidence="2">
    <location>
        <begin position="155"/>
        <end position="521"/>
    </location>
</feature>
<dbReference type="Pfam" id="PF02822">
    <property type="entry name" value="Antistasin"/>
    <property type="match status" value="1"/>
</dbReference>